<proteinExistence type="predicted"/>
<gene>
    <name evidence="1" type="ORF">EW145_g6882</name>
</gene>
<dbReference type="AlphaFoldDB" id="A0A4S4KTC8"/>
<accession>A0A4S4KTC8</accession>
<keyword evidence="2" id="KW-1185">Reference proteome</keyword>
<comment type="caution">
    <text evidence="1">The sequence shown here is derived from an EMBL/GenBank/DDBJ whole genome shotgun (WGS) entry which is preliminary data.</text>
</comment>
<dbReference type="Proteomes" id="UP000308199">
    <property type="component" value="Unassembled WGS sequence"/>
</dbReference>
<sequence length="153" mass="17074">MSPSSSNLLVPGEVNKQKVAINLDGQKSKKARSLRIGKLIEQVLNQSVGSIVKEGPMLIDWDNAATLETISEPITFWTRTPMFIATAISDGRFPDVGEEAKYVRVDSFPKISEAAKAKYRKAYTKERYEFYINAFGRHQKAKKNCALRASTSS</sequence>
<evidence type="ECO:0000313" key="2">
    <source>
        <dbReference type="Proteomes" id="UP000308199"/>
    </source>
</evidence>
<dbReference type="EMBL" id="SGPK01000582">
    <property type="protein sequence ID" value="THH01591.1"/>
    <property type="molecule type" value="Genomic_DNA"/>
</dbReference>
<name>A0A4S4KTC8_9AGAM</name>
<evidence type="ECO:0000313" key="1">
    <source>
        <dbReference type="EMBL" id="THH01591.1"/>
    </source>
</evidence>
<reference evidence="1 2" key="1">
    <citation type="submission" date="2019-02" db="EMBL/GenBank/DDBJ databases">
        <title>Genome sequencing of the rare red list fungi Phellinidium pouzarii.</title>
        <authorList>
            <person name="Buettner E."/>
            <person name="Kellner H."/>
        </authorList>
    </citation>
    <scope>NUCLEOTIDE SEQUENCE [LARGE SCALE GENOMIC DNA]</scope>
    <source>
        <strain evidence="1 2">DSM 108285</strain>
    </source>
</reference>
<organism evidence="1 2">
    <name type="scientific">Phellinidium pouzarii</name>
    <dbReference type="NCBI Taxonomy" id="167371"/>
    <lineage>
        <taxon>Eukaryota</taxon>
        <taxon>Fungi</taxon>
        <taxon>Dikarya</taxon>
        <taxon>Basidiomycota</taxon>
        <taxon>Agaricomycotina</taxon>
        <taxon>Agaricomycetes</taxon>
        <taxon>Hymenochaetales</taxon>
        <taxon>Hymenochaetaceae</taxon>
        <taxon>Phellinidium</taxon>
    </lineage>
</organism>
<dbReference type="OrthoDB" id="5569250at2759"/>
<protein>
    <submittedName>
        <fullName evidence="1">Uncharacterized protein</fullName>
    </submittedName>
</protein>